<dbReference type="Proteomes" id="UP001220064">
    <property type="component" value="Chromosome"/>
</dbReference>
<evidence type="ECO:0000313" key="1">
    <source>
        <dbReference type="EMBL" id="WCZ33393.1"/>
    </source>
</evidence>
<organism evidence="1 2">
    <name type="scientific">Corynebacterium massiliense DSM 45435</name>
    <dbReference type="NCBI Taxonomy" id="1121364"/>
    <lineage>
        <taxon>Bacteria</taxon>
        <taxon>Bacillati</taxon>
        <taxon>Actinomycetota</taxon>
        <taxon>Actinomycetes</taxon>
        <taxon>Mycobacteriales</taxon>
        <taxon>Corynebacteriaceae</taxon>
        <taxon>Corynebacterium</taxon>
    </lineage>
</organism>
<name>A0ABY7UAW0_9CORY</name>
<evidence type="ECO:0000313" key="2">
    <source>
        <dbReference type="Proteomes" id="UP001220064"/>
    </source>
</evidence>
<dbReference type="EMBL" id="CP063189">
    <property type="protein sequence ID" value="WCZ33393.1"/>
    <property type="molecule type" value="Genomic_DNA"/>
</dbReference>
<keyword evidence="2" id="KW-1185">Reference proteome</keyword>
<accession>A0ABY7UAW0</accession>
<sequence length="48" mass="5236">MNFDALLAPVIDFFSTGIGQVIRNIAEFLYGIFSPSNAEAAHPIEIPK</sequence>
<proteinExistence type="predicted"/>
<dbReference type="RefSeq" id="WP_022863472.1">
    <property type="nucleotide sequence ID" value="NZ_ATVG01000011.1"/>
</dbReference>
<gene>
    <name evidence="1" type="ORF">CMASS_09910</name>
</gene>
<protein>
    <submittedName>
        <fullName evidence="1">Uncharacterized protein</fullName>
    </submittedName>
</protein>
<reference evidence="1 2" key="1">
    <citation type="submission" date="2020-10" db="EMBL/GenBank/DDBJ databases">
        <title>Complete genome sequence of Corynebacterium massiliense DSM 45435, type strain of Corynebacterium massiliense.</title>
        <authorList>
            <person name="Busche T."/>
            <person name="Kalinowski J."/>
            <person name="Ruckert C."/>
        </authorList>
    </citation>
    <scope>NUCLEOTIDE SEQUENCE [LARGE SCALE GENOMIC DNA]</scope>
    <source>
        <strain evidence="1 2">DSM 45435</strain>
    </source>
</reference>